<name>A0A3D9UJ69_9MICO</name>
<dbReference type="PANTHER" id="PTHR43441">
    <property type="entry name" value="RIBOSOMAL-PROTEIN-SERINE ACETYLTRANSFERASE"/>
    <property type="match status" value="1"/>
</dbReference>
<dbReference type="InterPro" id="IPR016181">
    <property type="entry name" value="Acyl_CoA_acyltransferase"/>
</dbReference>
<dbReference type="GO" id="GO:0005737">
    <property type="term" value="C:cytoplasm"/>
    <property type="evidence" value="ECO:0007669"/>
    <property type="project" value="TreeGrafter"/>
</dbReference>
<organism evidence="2 3">
    <name type="scientific">Calidifontibacter indicus</name>
    <dbReference type="NCBI Taxonomy" id="419650"/>
    <lineage>
        <taxon>Bacteria</taxon>
        <taxon>Bacillati</taxon>
        <taxon>Actinomycetota</taxon>
        <taxon>Actinomycetes</taxon>
        <taxon>Micrococcales</taxon>
        <taxon>Dermacoccaceae</taxon>
        <taxon>Calidifontibacter</taxon>
    </lineage>
</organism>
<dbReference type="InterPro" id="IPR000182">
    <property type="entry name" value="GNAT_dom"/>
</dbReference>
<evidence type="ECO:0000259" key="1">
    <source>
        <dbReference type="PROSITE" id="PS51186"/>
    </source>
</evidence>
<dbReference type="Proteomes" id="UP000256253">
    <property type="component" value="Unassembled WGS sequence"/>
</dbReference>
<evidence type="ECO:0000313" key="2">
    <source>
        <dbReference type="EMBL" id="REF29346.1"/>
    </source>
</evidence>
<dbReference type="Gene3D" id="3.40.630.30">
    <property type="match status" value="1"/>
</dbReference>
<dbReference type="PANTHER" id="PTHR43441:SF10">
    <property type="entry name" value="ACETYLTRANSFERASE"/>
    <property type="match status" value="1"/>
</dbReference>
<dbReference type="SUPFAM" id="SSF55729">
    <property type="entry name" value="Acyl-CoA N-acyltransferases (Nat)"/>
    <property type="match status" value="1"/>
</dbReference>
<sequence>MTDLGLRPLRVDDAAEMAEVLADPSLYEFTGGEPPSVADLERRYAVQTRGRSADGSEQWVNEIVEVDGRAVGYVQATIPADGATEIAWVIGAPFQDRGYARQAARLLIEQLADRGVTDVVAHIHPDHIASQRIAAALGMVATLVVVDGETRWTN</sequence>
<dbReference type="GO" id="GO:1990189">
    <property type="term" value="F:protein N-terminal-serine acetyltransferase activity"/>
    <property type="evidence" value="ECO:0007669"/>
    <property type="project" value="TreeGrafter"/>
</dbReference>
<feature type="domain" description="N-acetyltransferase" evidence="1">
    <location>
        <begin position="4"/>
        <end position="154"/>
    </location>
</feature>
<dbReference type="PROSITE" id="PS51186">
    <property type="entry name" value="GNAT"/>
    <property type="match status" value="1"/>
</dbReference>
<dbReference type="InterPro" id="IPR051908">
    <property type="entry name" value="Ribosomal_N-acetyltransferase"/>
</dbReference>
<proteinExistence type="predicted"/>
<gene>
    <name evidence="2" type="ORF">DFJ65_0281</name>
</gene>
<dbReference type="AlphaFoldDB" id="A0A3D9UJ69"/>
<dbReference type="GO" id="GO:0008999">
    <property type="term" value="F:protein-N-terminal-alanine acetyltransferase activity"/>
    <property type="evidence" value="ECO:0007669"/>
    <property type="project" value="TreeGrafter"/>
</dbReference>
<keyword evidence="3" id="KW-1185">Reference proteome</keyword>
<accession>A0A3D9UJ69</accession>
<dbReference type="EMBL" id="QTUA01000001">
    <property type="protein sequence ID" value="REF29346.1"/>
    <property type="molecule type" value="Genomic_DNA"/>
</dbReference>
<keyword evidence="2" id="KW-0808">Transferase</keyword>
<reference evidence="2 3" key="1">
    <citation type="submission" date="2018-08" db="EMBL/GenBank/DDBJ databases">
        <title>Sequencing the genomes of 1000 actinobacteria strains.</title>
        <authorList>
            <person name="Klenk H.-P."/>
        </authorList>
    </citation>
    <scope>NUCLEOTIDE SEQUENCE [LARGE SCALE GENOMIC DNA]</scope>
    <source>
        <strain evidence="2 3">DSM 22967</strain>
    </source>
</reference>
<dbReference type="Pfam" id="PF13302">
    <property type="entry name" value="Acetyltransf_3"/>
    <property type="match status" value="1"/>
</dbReference>
<protein>
    <submittedName>
        <fullName evidence="2">RimJ/RimL family protein N-acetyltransferase</fullName>
    </submittedName>
</protein>
<dbReference type="CDD" id="cd04301">
    <property type="entry name" value="NAT_SF"/>
    <property type="match status" value="1"/>
</dbReference>
<dbReference type="RefSeq" id="WP_245949909.1">
    <property type="nucleotide sequence ID" value="NZ_QTUA01000001.1"/>
</dbReference>
<evidence type="ECO:0000313" key="3">
    <source>
        <dbReference type="Proteomes" id="UP000256253"/>
    </source>
</evidence>
<comment type="caution">
    <text evidence="2">The sequence shown here is derived from an EMBL/GenBank/DDBJ whole genome shotgun (WGS) entry which is preliminary data.</text>
</comment>